<comment type="caution">
    <text evidence="1">The sequence shown here is derived from an EMBL/GenBank/DDBJ whole genome shotgun (WGS) entry which is preliminary data.</text>
</comment>
<proteinExistence type="predicted"/>
<protein>
    <submittedName>
        <fullName evidence="1">Uncharacterized protein</fullName>
    </submittedName>
</protein>
<evidence type="ECO:0000313" key="2">
    <source>
        <dbReference type="Proteomes" id="UP001056120"/>
    </source>
</evidence>
<organism evidence="1 2">
    <name type="scientific">Smallanthus sonchifolius</name>
    <dbReference type="NCBI Taxonomy" id="185202"/>
    <lineage>
        <taxon>Eukaryota</taxon>
        <taxon>Viridiplantae</taxon>
        <taxon>Streptophyta</taxon>
        <taxon>Embryophyta</taxon>
        <taxon>Tracheophyta</taxon>
        <taxon>Spermatophyta</taxon>
        <taxon>Magnoliopsida</taxon>
        <taxon>eudicotyledons</taxon>
        <taxon>Gunneridae</taxon>
        <taxon>Pentapetalae</taxon>
        <taxon>asterids</taxon>
        <taxon>campanulids</taxon>
        <taxon>Asterales</taxon>
        <taxon>Asteraceae</taxon>
        <taxon>Asteroideae</taxon>
        <taxon>Heliantheae alliance</taxon>
        <taxon>Millerieae</taxon>
        <taxon>Smallanthus</taxon>
    </lineage>
</organism>
<dbReference type="EMBL" id="CM042036">
    <property type="protein sequence ID" value="KAI3744960.1"/>
    <property type="molecule type" value="Genomic_DNA"/>
</dbReference>
<name>A0ACB9DEK7_9ASTR</name>
<dbReference type="Proteomes" id="UP001056120">
    <property type="component" value="Linkage Group LG19"/>
</dbReference>
<evidence type="ECO:0000313" key="1">
    <source>
        <dbReference type="EMBL" id="KAI3744960.1"/>
    </source>
</evidence>
<sequence>MEYKPCTGQTSKTNPTPENKSTSNEVDTSPSSSSSSSKSSEGSSKEEKKERANQTKPLFGQKIGPATASLPPFSDAD</sequence>
<gene>
    <name evidence="1" type="ORF">L1987_58059</name>
</gene>
<reference evidence="2" key="1">
    <citation type="journal article" date="2022" name="Mol. Ecol. Resour.">
        <title>The genomes of chicory, endive, great burdock and yacon provide insights into Asteraceae palaeo-polyploidization history and plant inulin production.</title>
        <authorList>
            <person name="Fan W."/>
            <person name="Wang S."/>
            <person name="Wang H."/>
            <person name="Wang A."/>
            <person name="Jiang F."/>
            <person name="Liu H."/>
            <person name="Zhao H."/>
            <person name="Xu D."/>
            <person name="Zhang Y."/>
        </authorList>
    </citation>
    <scope>NUCLEOTIDE SEQUENCE [LARGE SCALE GENOMIC DNA]</scope>
    <source>
        <strain evidence="2">cv. Yunnan</strain>
    </source>
</reference>
<keyword evidence="2" id="KW-1185">Reference proteome</keyword>
<reference evidence="1 2" key="2">
    <citation type="journal article" date="2022" name="Mol. Ecol. Resour.">
        <title>The genomes of chicory, endive, great burdock and yacon provide insights into Asteraceae paleo-polyploidization history and plant inulin production.</title>
        <authorList>
            <person name="Fan W."/>
            <person name="Wang S."/>
            <person name="Wang H."/>
            <person name="Wang A."/>
            <person name="Jiang F."/>
            <person name="Liu H."/>
            <person name="Zhao H."/>
            <person name="Xu D."/>
            <person name="Zhang Y."/>
        </authorList>
    </citation>
    <scope>NUCLEOTIDE SEQUENCE [LARGE SCALE GENOMIC DNA]</scope>
    <source>
        <strain evidence="2">cv. Yunnan</strain>
        <tissue evidence="1">Leaves</tissue>
    </source>
</reference>
<accession>A0ACB9DEK7</accession>